<dbReference type="GO" id="GO:0016618">
    <property type="term" value="F:hydroxypyruvate reductase [NAD(P)H] activity"/>
    <property type="evidence" value="ECO:0007669"/>
    <property type="project" value="TreeGrafter"/>
</dbReference>
<reference evidence="4" key="1">
    <citation type="journal article" date="2014" name="Front. Microbiol.">
        <title>High frequency of phylogenetically diverse reductive dehalogenase-homologous genes in deep subseafloor sedimentary metagenomes.</title>
        <authorList>
            <person name="Kawai M."/>
            <person name="Futagami T."/>
            <person name="Toyoda A."/>
            <person name="Takaki Y."/>
            <person name="Nishi S."/>
            <person name="Hori S."/>
            <person name="Arai W."/>
            <person name="Tsubouchi T."/>
            <person name="Morono Y."/>
            <person name="Uchiyama I."/>
            <person name="Ito T."/>
            <person name="Fujiyama A."/>
            <person name="Inagaki F."/>
            <person name="Takami H."/>
        </authorList>
    </citation>
    <scope>NUCLEOTIDE SEQUENCE</scope>
    <source>
        <strain evidence="4">Expedition CK06-06</strain>
    </source>
</reference>
<dbReference type="GO" id="GO:0005829">
    <property type="term" value="C:cytosol"/>
    <property type="evidence" value="ECO:0007669"/>
    <property type="project" value="TreeGrafter"/>
</dbReference>
<comment type="similarity">
    <text evidence="1">Belongs to the D-isomer specific 2-hydroxyacid dehydrogenase family.</text>
</comment>
<dbReference type="GO" id="GO:0030267">
    <property type="term" value="F:glyoxylate reductase (NADPH) activity"/>
    <property type="evidence" value="ECO:0007669"/>
    <property type="project" value="TreeGrafter"/>
</dbReference>
<evidence type="ECO:0000256" key="1">
    <source>
        <dbReference type="ARBA" id="ARBA00005854"/>
    </source>
</evidence>
<dbReference type="EMBL" id="BARS01024369">
    <property type="protein sequence ID" value="GAG07040.1"/>
    <property type="molecule type" value="Genomic_DNA"/>
</dbReference>
<dbReference type="AlphaFoldDB" id="X0UN21"/>
<comment type="caution">
    <text evidence="4">The sequence shown here is derived from an EMBL/GenBank/DDBJ whole genome shotgun (WGS) entry which is preliminary data.</text>
</comment>
<dbReference type="InterPro" id="IPR006140">
    <property type="entry name" value="D-isomer_DH_NAD-bd"/>
</dbReference>
<feature type="domain" description="D-isomer specific 2-hydroxyacid dehydrogenase NAD-binding" evidence="3">
    <location>
        <begin position="1"/>
        <end position="73"/>
    </location>
</feature>
<accession>X0UN21</accession>
<dbReference type="InterPro" id="IPR050223">
    <property type="entry name" value="D-isomer_2-hydroxyacid_DH"/>
</dbReference>
<organism evidence="4">
    <name type="scientific">marine sediment metagenome</name>
    <dbReference type="NCBI Taxonomy" id="412755"/>
    <lineage>
        <taxon>unclassified sequences</taxon>
        <taxon>metagenomes</taxon>
        <taxon>ecological metagenomes</taxon>
    </lineage>
</organism>
<keyword evidence="2" id="KW-0560">Oxidoreductase</keyword>
<dbReference type="GO" id="GO:0051287">
    <property type="term" value="F:NAD binding"/>
    <property type="evidence" value="ECO:0007669"/>
    <property type="project" value="InterPro"/>
</dbReference>
<dbReference type="PROSITE" id="PS00671">
    <property type="entry name" value="D_2_HYDROXYACID_DH_3"/>
    <property type="match status" value="1"/>
</dbReference>
<proteinExistence type="inferred from homology"/>
<feature type="non-terminal residue" evidence="4">
    <location>
        <position position="1"/>
    </location>
</feature>
<evidence type="ECO:0000259" key="3">
    <source>
        <dbReference type="Pfam" id="PF02826"/>
    </source>
</evidence>
<dbReference type="PANTHER" id="PTHR10996:SF257">
    <property type="entry name" value="GLYOXYLATE REDUCTASE 1"/>
    <property type="match status" value="1"/>
</dbReference>
<dbReference type="Gene3D" id="3.40.50.720">
    <property type="entry name" value="NAD(P)-binding Rossmann-like Domain"/>
    <property type="match status" value="2"/>
</dbReference>
<name>X0UN21_9ZZZZ</name>
<dbReference type="InterPro" id="IPR036291">
    <property type="entry name" value="NAD(P)-bd_dom_sf"/>
</dbReference>
<sequence>HHLIGERALERMKPTAILINTARGPVVDTDALVRALQERRIARAALDVTDPEPIPSDHPLLTLPNCIVVPHIASATITARDRMATMAAENLLAGLRGERLPYCVNPEVYP</sequence>
<gene>
    <name evidence="4" type="ORF">S01H1_38687</name>
</gene>
<evidence type="ECO:0000313" key="4">
    <source>
        <dbReference type="EMBL" id="GAG07040.1"/>
    </source>
</evidence>
<protein>
    <recommendedName>
        <fullName evidence="3">D-isomer specific 2-hydroxyacid dehydrogenase NAD-binding domain-containing protein</fullName>
    </recommendedName>
</protein>
<dbReference type="SUPFAM" id="SSF51735">
    <property type="entry name" value="NAD(P)-binding Rossmann-fold domains"/>
    <property type="match status" value="1"/>
</dbReference>
<evidence type="ECO:0000256" key="2">
    <source>
        <dbReference type="ARBA" id="ARBA00023002"/>
    </source>
</evidence>
<dbReference type="PANTHER" id="PTHR10996">
    <property type="entry name" value="2-HYDROXYACID DEHYDROGENASE-RELATED"/>
    <property type="match status" value="1"/>
</dbReference>
<dbReference type="Pfam" id="PF02826">
    <property type="entry name" value="2-Hacid_dh_C"/>
    <property type="match status" value="1"/>
</dbReference>
<dbReference type="InterPro" id="IPR029753">
    <property type="entry name" value="D-isomer_DH_CS"/>
</dbReference>